<dbReference type="GO" id="GO:0000162">
    <property type="term" value="P:L-tryptophan biosynthetic process"/>
    <property type="evidence" value="ECO:0007669"/>
    <property type="project" value="TreeGrafter"/>
</dbReference>
<dbReference type="PRINTS" id="PR00097">
    <property type="entry name" value="ANTSNTHASEII"/>
</dbReference>
<dbReference type="InterPro" id="IPR006221">
    <property type="entry name" value="TrpG/PapA_dom"/>
</dbReference>
<dbReference type="Gene3D" id="3.40.50.880">
    <property type="match status" value="1"/>
</dbReference>
<dbReference type="PROSITE" id="PS51273">
    <property type="entry name" value="GATASE_TYPE_1"/>
    <property type="match status" value="1"/>
</dbReference>
<dbReference type="NCBIfam" id="TIGR00566">
    <property type="entry name" value="trpG_papA"/>
    <property type="match status" value="1"/>
</dbReference>
<reference evidence="3 4" key="1">
    <citation type="submission" date="2018-04" db="EMBL/GenBank/DDBJ databases">
        <title>Complete genome uncultured novel isolate.</title>
        <authorList>
            <person name="Merlino G."/>
        </authorList>
    </citation>
    <scope>NUCLEOTIDE SEQUENCE [LARGE SCALE GENOMIC DNA]</scope>
    <source>
        <strain evidence="4">R1DC9</strain>
    </source>
</reference>
<dbReference type="PANTHER" id="PTHR43418">
    <property type="entry name" value="MULTIFUNCTIONAL TRYPTOPHAN BIOSYNTHESIS PROTEIN-RELATED"/>
    <property type="match status" value="1"/>
</dbReference>
<evidence type="ECO:0000313" key="4">
    <source>
        <dbReference type="Proteomes" id="UP000298616"/>
    </source>
</evidence>
<dbReference type="Proteomes" id="UP000298616">
    <property type="component" value="Chromosome"/>
</dbReference>
<dbReference type="OrthoDB" id="9786812at2"/>
<protein>
    <submittedName>
        <fullName evidence="3">Aminodeoxychorismate/anthranilate synthase component II</fullName>
    </submittedName>
</protein>
<dbReference type="PRINTS" id="PR00099">
    <property type="entry name" value="CPSGATASE"/>
</dbReference>
<dbReference type="Pfam" id="PF00117">
    <property type="entry name" value="GATase"/>
    <property type="match status" value="1"/>
</dbReference>
<sequence length="191" mass="21445">MKILVLDNYDSFTYNLVHILRDLGYENNTDVFRNDKISLEDVRNYDKILISPGPGLPYEAGILPDLLKEYGASKSIFGVCLGCQGIAEAYGGKLYNLDTVIHGVAMDTYLKDKSEPIFKDLPDRFVTTRYHSWAVNPDSLENSPIKITATDISGVIMALSHETQDVRGVQFHPESVMTPEGSKMIQNWLKI</sequence>
<evidence type="ECO:0000259" key="2">
    <source>
        <dbReference type="Pfam" id="PF00117"/>
    </source>
</evidence>
<dbReference type="EMBL" id="CP028923">
    <property type="protein sequence ID" value="QCK16012.1"/>
    <property type="molecule type" value="Genomic_DNA"/>
</dbReference>
<name>A0A4D7JTL5_9BACT</name>
<dbReference type="GO" id="GO:0004049">
    <property type="term" value="F:anthranilate synthase activity"/>
    <property type="evidence" value="ECO:0007669"/>
    <property type="project" value="TreeGrafter"/>
</dbReference>
<dbReference type="InterPro" id="IPR029062">
    <property type="entry name" value="Class_I_gatase-like"/>
</dbReference>
<accession>A0A4D7JTL5</accession>
<dbReference type="KEGG" id="fpf:DCC35_15330"/>
<dbReference type="GO" id="GO:0005829">
    <property type="term" value="C:cytosol"/>
    <property type="evidence" value="ECO:0007669"/>
    <property type="project" value="TreeGrafter"/>
</dbReference>
<organism evidence="3 4">
    <name type="scientific">Mangrovivirga cuniculi</name>
    <dbReference type="NCBI Taxonomy" id="2715131"/>
    <lineage>
        <taxon>Bacteria</taxon>
        <taxon>Pseudomonadati</taxon>
        <taxon>Bacteroidota</taxon>
        <taxon>Cytophagia</taxon>
        <taxon>Cytophagales</taxon>
        <taxon>Mangrovivirgaceae</taxon>
        <taxon>Mangrovivirga</taxon>
    </lineage>
</organism>
<dbReference type="PRINTS" id="PR00096">
    <property type="entry name" value="GATASE"/>
</dbReference>
<proteinExistence type="predicted"/>
<dbReference type="InterPro" id="IPR050472">
    <property type="entry name" value="Anth_synth/Amidotransfase"/>
</dbReference>
<keyword evidence="4" id="KW-1185">Reference proteome</keyword>
<dbReference type="FunFam" id="3.40.50.880:FF:000003">
    <property type="entry name" value="Anthranilate synthase component II"/>
    <property type="match status" value="1"/>
</dbReference>
<evidence type="ECO:0000313" key="3">
    <source>
        <dbReference type="EMBL" id="QCK16012.1"/>
    </source>
</evidence>
<dbReference type="CDD" id="cd01743">
    <property type="entry name" value="GATase1_Anthranilate_Synthase"/>
    <property type="match status" value="1"/>
</dbReference>
<feature type="domain" description="Glutamine amidotransferase" evidence="2">
    <location>
        <begin position="4"/>
        <end position="189"/>
    </location>
</feature>
<evidence type="ECO:0000256" key="1">
    <source>
        <dbReference type="ARBA" id="ARBA00022962"/>
    </source>
</evidence>
<gene>
    <name evidence="3" type="ORF">DCC35_15330</name>
</gene>
<dbReference type="RefSeq" id="WP_137091611.1">
    <property type="nucleotide sequence ID" value="NZ_CP028923.1"/>
</dbReference>
<dbReference type="AlphaFoldDB" id="A0A4D7JTL5"/>
<keyword evidence="1" id="KW-0315">Glutamine amidotransferase</keyword>
<dbReference type="InterPro" id="IPR017926">
    <property type="entry name" value="GATASE"/>
</dbReference>
<dbReference type="PANTHER" id="PTHR43418:SF4">
    <property type="entry name" value="MULTIFUNCTIONAL TRYPTOPHAN BIOSYNTHESIS PROTEIN"/>
    <property type="match status" value="1"/>
</dbReference>
<dbReference type="SUPFAM" id="SSF52317">
    <property type="entry name" value="Class I glutamine amidotransferase-like"/>
    <property type="match status" value="1"/>
</dbReference>